<evidence type="ECO:0000256" key="1">
    <source>
        <dbReference type="SAM" id="SignalP"/>
    </source>
</evidence>
<dbReference type="InterPro" id="IPR013783">
    <property type="entry name" value="Ig-like_fold"/>
</dbReference>
<feature type="chain" id="PRO_5035928211" description="Ig-like domain-containing protein" evidence="1">
    <location>
        <begin position="22"/>
        <end position="271"/>
    </location>
</feature>
<evidence type="ECO:0000313" key="4">
    <source>
        <dbReference type="Proteomes" id="UP000683360"/>
    </source>
</evidence>
<feature type="domain" description="Ig-like" evidence="2">
    <location>
        <begin position="112"/>
        <end position="155"/>
    </location>
</feature>
<dbReference type="Proteomes" id="UP000683360">
    <property type="component" value="Unassembled WGS sequence"/>
</dbReference>
<evidence type="ECO:0000259" key="2">
    <source>
        <dbReference type="PROSITE" id="PS50835"/>
    </source>
</evidence>
<dbReference type="Gene3D" id="2.60.40.10">
    <property type="entry name" value="Immunoglobulins"/>
    <property type="match status" value="1"/>
</dbReference>
<dbReference type="AlphaFoldDB" id="A0A8S3SKE3"/>
<accession>A0A8S3SKE3</accession>
<protein>
    <recommendedName>
        <fullName evidence="2">Ig-like domain-containing protein</fullName>
    </recommendedName>
</protein>
<comment type="caution">
    <text evidence="3">The sequence shown here is derived from an EMBL/GenBank/DDBJ whole genome shotgun (WGS) entry which is preliminary data.</text>
</comment>
<name>A0A8S3SKE3_MYTED</name>
<dbReference type="InterPro" id="IPR036179">
    <property type="entry name" value="Ig-like_dom_sf"/>
</dbReference>
<sequence length="271" mass="31435">MINWIPYCCLLFVYLSAEVFTESDITDVYAEEEEIMILQCHDTAIDHWENINNRSFFVFCNELKSSSRHLLTEECNLQIQVTTDDYYTTYRCVIGGNPPRFKDFKIYMPTPPSGMNVYEAISGKDVVGVEGQKMTLTCNVNSGKPTETIFWSRNGIVVSSGGPGRLLYTFVPERASSYVRRNEGDMYEREHDTYTQLLRNIRTANRKLQLGIQWCQYNRNIRCTSSNIYKQASLRKLHVHRENAAGSNHATLHLHEDKLCKSYVHYKLLRV</sequence>
<organism evidence="3 4">
    <name type="scientific">Mytilus edulis</name>
    <name type="common">Blue mussel</name>
    <dbReference type="NCBI Taxonomy" id="6550"/>
    <lineage>
        <taxon>Eukaryota</taxon>
        <taxon>Metazoa</taxon>
        <taxon>Spiralia</taxon>
        <taxon>Lophotrochozoa</taxon>
        <taxon>Mollusca</taxon>
        <taxon>Bivalvia</taxon>
        <taxon>Autobranchia</taxon>
        <taxon>Pteriomorphia</taxon>
        <taxon>Mytilida</taxon>
        <taxon>Mytiloidea</taxon>
        <taxon>Mytilidae</taxon>
        <taxon>Mytilinae</taxon>
        <taxon>Mytilus</taxon>
    </lineage>
</organism>
<proteinExistence type="predicted"/>
<keyword evidence="1" id="KW-0732">Signal</keyword>
<dbReference type="SUPFAM" id="SSF48726">
    <property type="entry name" value="Immunoglobulin"/>
    <property type="match status" value="1"/>
</dbReference>
<dbReference type="EMBL" id="CAJPWZ010001599">
    <property type="protein sequence ID" value="CAG2218432.1"/>
    <property type="molecule type" value="Genomic_DNA"/>
</dbReference>
<dbReference type="InterPro" id="IPR007110">
    <property type="entry name" value="Ig-like_dom"/>
</dbReference>
<evidence type="ECO:0000313" key="3">
    <source>
        <dbReference type="EMBL" id="CAG2218432.1"/>
    </source>
</evidence>
<dbReference type="OrthoDB" id="6126887at2759"/>
<keyword evidence="4" id="KW-1185">Reference proteome</keyword>
<dbReference type="PROSITE" id="PS50835">
    <property type="entry name" value="IG_LIKE"/>
    <property type="match status" value="1"/>
</dbReference>
<reference evidence="3" key="1">
    <citation type="submission" date="2021-03" db="EMBL/GenBank/DDBJ databases">
        <authorList>
            <person name="Bekaert M."/>
        </authorList>
    </citation>
    <scope>NUCLEOTIDE SEQUENCE</scope>
</reference>
<feature type="signal peptide" evidence="1">
    <location>
        <begin position="1"/>
        <end position="21"/>
    </location>
</feature>
<gene>
    <name evidence="3" type="ORF">MEDL_31949</name>
</gene>